<keyword evidence="2" id="KW-1185">Reference proteome</keyword>
<sequence length="115" mass="13641">TVEKRIKLINNHFTYSLYLSVCRSLFEKHKLMFAFLVCVRIMMNDNKIDMHEWHYLLSGGSVQLLNPNPASDWLSDRAWRDIQSLSSLEHFADFTEHFANYLDEFKGIFDSQEPH</sequence>
<dbReference type="PANTHER" id="PTHR22878:SF73">
    <property type="entry name" value="DYNEIN AXONEMAL HEAVY CHAIN 1"/>
    <property type="match status" value="1"/>
</dbReference>
<comment type="caution">
    <text evidence="1">The sequence shown here is derived from an EMBL/GenBank/DDBJ whole genome shotgun (WGS) entry which is preliminary data.</text>
</comment>
<gene>
    <name evidence="1" type="ORF">scyTo_0023034</name>
</gene>
<dbReference type="OrthoDB" id="10251809at2759"/>
<dbReference type="InterPro" id="IPR026983">
    <property type="entry name" value="DHC"/>
</dbReference>
<dbReference type="AlphaFoldDB" id="A0A401Q924"/>
<accession>A0A401Q924</accession>
<protein>
    <submittedName>
        <fullName evidence="1">Uncharacterized protein</fullName>
    </submittedName>
</protein>
<evidence type="ECO:0000313" key="1">
    <source>
        <dbReference type="EMBL" id="GCB81875.1"/>
    </source>
</evidence>
<name>A0A401Q924_SCYTO</name>
<proteinExistence type="predicted"/>
<dbReference type="GO" id="GO:0007018">
    <property type="term" value="P:microtubule-based movement"/>
    <property type="evidence" value="ECO:0007669"/>
    <property type="project" value="InterPro"/>
</dbReference>
<dbReference type="Proteomes" id="UP000288216">
    <property type="component" value="Unassembled WGS sequence"/>
</dbReference>
<dbReference type="GO" id="GO:0030286">
    <property type="term" value="C:dynein complex"/>
    <property type="evidence" value="ECO:0007669"/>
    <property type="project" value="InterPro"/>
</dbReference>
<reference evidence="1 2" key="1">
    <citation type="journal article" date="2018" name="Nat. Ecol. Evol.">
        <title>Shark genomes provide insights into elasmobranch evolution and the origin of vertebrates.</title>
        <authorList>
            <person name="Hara Y"/>
            <person name="Yamaguchi K"/>
            <person name="Onimaru K"/>
            <person name="Kadota M"/>
            <person name="Koyanagi M"/>
            <person name="Keeley SD"/>
            <person name="Tatsumi K"/>
            <person name="Tanaka K"/>
            <person name="Motone F"/>
            <person name="Kageyama Y"/>
            <person name="Nozu R"/>
            <person name="Adachi N"/>
            <person name="Nishimura O"/>
            <person name="Nakagawa R"/>
            <person name="Tanegashima C"/>
            <person name="Kiyatake I"/>
            <person name="Matsumoto R"/>
            <person name="Murakumo K"/>
            <person name="Nishida K"/>
            <person name="Terakita A"/>
            <person name="Kuratani S"/>
            <person name="Sato K"/>
            <person name="Hyodo S Kuraku.S."/>
        </authorList>
    </citation>
    <scope>NUCLEOTIDE SEQUENCE [LARGE SCALE GENOMIC DNA]</scope>
</reference>
<dbReference type="PANTHER" id="PTHR22878">
    <property type="entry name" value="DYNEIN HEAVY CHAIN 6, AXONEMAL-LIKE-RELATED"/>
    <property type="match status" value="1"/>
</dbReference>
<dbReference type="STRING" id="75743.A0A401Q924"/>
<feature type="non-terminal residue" evidence="1">
    <location>
        <position position="115"/>
    </location>
</feature>
<organism evidence="1 2">
    <name type="scientific">Scyliorhinus torazame</name>
    <name type="common">Cloudy catshark</name>
    <name type="synonym">Catulus torazame</name>
    <dbReference type="NCBI Taxonomy" id="75743"/>
    <lineage>
        <taxon>Eukaryota</taxon>
        <taxon>Metazoa</taxon>
        <taxon>Chordata</taxon>
        <taxon>Craniata</taxon>
        <taxon>Vertebrata</taxon>
        <taxon>Chondrichthyes</taxon>
        <taxon>Elasmobranchii</taxon>
        <taxon>Galeomorphii</taxon>
        <taxon>Galeoidea</taxon>
        <taxon>Carcharhiniformes</taxon>
        <taxon>Scyliorhinidae</taxon>
        <taxon>Scyliorhinus</taxon>
    </lineage>
</organism>
<dbReference type="EMBL" id="BFAA01025698">
    <property type="protein sequence ID" value="GCB81875.1"/>
    <property type="molecule type" value="Genomic_DNA"/>
</dbReference>
<feature type="non-terminal residue" evidence="1">
    <location>
        <position position="1"/>
    </location>
</feature>
<evidence type="ECO:0000313" key="2">
    <source>
        <dbReference type="Proteomes" id="UP000288216"/>
    </source>
</evidence>
<dbReference type="GO" id="GO:0051959">
    <property type="term" value="F:dynein light intermediate chain binding"/>
    <property type="evidence" value="ECO:0007669"/>
    <property type="project" value="InterPro"/>
</dbReference>
<dbReference type="GO" id="GO:0045505">
    <property type="term" value="F:dynein intermediate chain binding"/>
    <property type="evidence" value="ECO:0007669"/>
    <property type="project" value="InterPro"/>
</dbReference>
<dbReference type="Gene3D" id="1.10.8.1220">
    <property type="match status" value="1"/>
</dbReference>